<sequence>MFIRLSANRDEFAPIAFKPGFNAIIADRAEDSTEQDSRNARGKSTLLMLMNYVLAGQLHKTLKPLADDGWEMTLELQMFGGVVAATRPLDKGGKKLAIRATDEARAVIAPYLVEGSVALEDWKTLLGLGLFRLEPDPEPGTGGISVRTLLSYVVRIEMPKDPLKILTQQGATSSREHVAFLLGLDWKVIHDLADIKKGLNQIKIITAATREGLVATLRPEDDLVLERAAVTNEIEEWQRRIMGFRILEDPNSVVERADQLTAQISRLRDDAVVDRRMRELYLESLAETDTPDTVPLPVEALFGAAGAILADGFRRQIEEVRAFHSTLLANRRIFLREEVDSLDQRIATRVTELERLDQQRDNVLRTLDAGGALDELNAMRSELGEMEARRAALDLQIEQARDLNTRREELKLEQSTMRNEAVRELTISRDKLDRISDRFTFKMRQLYGKDAALTVSVDDAGYKFSLQASGAGSTGVDRMTLFCFDLTMLEEGILTKHHPDFLVHDSTVFDGVDPRQRAGAMRFAQEMVETTGGQYICTINSNDVPGDVLDEEWFKSGVIRTVLDTEVGGLVGREF</sequence>
<dbReference type="SUPFAM" id="SSF52540">
    <property type="entry name" value="P-loop containing nucleoside triphosphate hydrolases"/>
    <property type="match status" value="1"/>
</dbReference>
<gene>
    <name evidence="3" type="ORF">A3Q41_05027</name>
</gene>
<dbReference type="Gene3D" id="3.40.50.300">
    <property type="entry name" value="P-loop containing nucleotide triphosphate hydrolases"/>
    <property type="match status" value="1"/>
</dbReference>
<feature type="coiled-coil region" evidence="1">
    <location>
        <begin position="376"/>
        <end position="420"/>
    </location>
</feature>
<feature type="domain" description="DUF2326" evidence="2">
    <location>
        <begin position="444"/>
        <end position="552"/>
    </location>
</feature>
<reference evidence="4" key="2">
    <citation type="submission" date="2016-04" db="EMBL/GenBank/DDBJ databases">
        <title>Complete Genome and Plasmid Sequences for Rhodococcus fascians D188 and Draft Sequences for Rhodococcus spp. Isolates PBTS 1 and PBTS 2.</title>
        <authorList>
            <person name="Stamer R."/>
            <person name="Vereecke D."/>
            <person name="Zhang Y."/>
            <person name="Schilkey F."/>
            <person name="Devitt N."/>
            <person name="Randall J."/>
        </authorList>
    </citation>
    <scope>NUCLEOTIDE SEQUENCE [LARGE SCALE GENOMIC DNA]</scope>
    <source>
        <strain evidence="4">PBTS2</strain>
        <plasmid evidence="4">unnamed1</plasmid>
    </source>
</reference>
<dbReference type="AlphaFoldDB" id="A0A143QU46"/>
<name>A0A143QU46_RHOFA</name>
<dbReference type="OrthoDB" id="7314834at2"/>
<geneLocation type="plasmid" evidence="3 4">
    <name>unnamed1</name>
</geneLocation>
<proteinExistence type="predicted"/>
<dbReference type="EMBL" id="CP015221">
    <property type="protein sequence ID" value="AMY26282.1"/>
    <property type="molecule type" value="Genomic_DNA"/>
</dbReference>
<dbReference type="Proteomes" id="UP000076038">
    <property type="component" value="Plasmid unnamed1"/>
</dbReference>
<accession>A0A143QU46</accession>
<dbReference type="InterPro" id="IPR027417">
    <property type="entry name" value="P-loop_NTPase"/>
</dbReference>
<dbReference type="Pfam" id="PF10088">
    <property type="entry name" value="DUF2326"/>
    <property type="match status" value="1"/>
</dbReference>
<reference evidence="3 4" key="1">
    <citation type="journal article" date="2016" name="Genome Announc.">
        <title>Complete Genome and Plasmid Sequences for Rhodococcus fascians D188 and Draft Sequences for Rhodococcus Isolates PBTS 1 and PBTS 2.</title>
        <authorList>
            <person name="Stamler R.A."/>
            <person name="Vereecke D."/>
            <person name="Zhang Y."/>
            <person name="Schilkey F."/>
            <person name="Devitt N."/>
            <person name="Randall J.J."/>
        </authorList>
    </citation>
    <scope>NUCLEOTIDE SEQUENCE [LARGE SCALE GENOMIC DNA]</scope>
    <source>
        <strain evidence="3 4">PBTS2</strain>
        <plasmid evidence="3">unnamed1</plasmid>
    </source>
</reference>
<keyword evidence="3" id="KW-0614">Plasmid</keyword>
<evidence type="ECO:0000313" key="4">
    <source>
        <dbReference type="Proteomes" id="UP000076038"/>
    </source>
</evidence>
<organism evidence="3 4">
    <name type="scientific">Rhodococcoides fascians</name>
    <name type="common">Rhodococcus fascians</name>
    <dbReference type="NCBI Taxonomy" id="1828"/>
    <lineage>
        <taxon>Bacteria</taxon>
        <taxon>Bacillati</taxon>
        <taxon>Actinomycetota</taxon>
        <taxon>Actinomycetes</taxon>
        <taxon>Mycobacteriales</taxon>
        <taxon>Nocardiaceae</taxon>
        <taxon>Rhodococcoides</taxon>
    </lineage>
</organism>
<dbReference type="RefSeq" id="WP_063216994.1">
    <property type="nucleotide sequence ID" value="NZ_CP015221.1"/>
</dbReference>
<dbReference type="KEGG" id="rhs:A3Q41_05027"/>
<evidence type="ECO:0000313" key="3">
    <source>
        <dbReference type="EMBL" id="AMY26282.1"/>
    </source>
</evidence>
<evidence type="ECO:0000256" key="1">
    <source>
        <dbReference type="SAM" id="Coils"/>
    </source>
</evidence>
<dbReference type="PATRIC" id="fig|1653479.3.peg.5095"/>
<evidence type="ECO:0000259" key="2">
    <source>
        <dbReference type="Pfam" id="PF10088"/>
    </source>
</evidence>
<protein>
    <recommendedName>
        <fullName evidence="2">DUF2326 domain-containing protein</fullName>
    </recommendedName>
</protein>
<keyword evidence="4" id="KW-1185">Reference proteome</keyword>
<keyword evidence="1" id="KW-0175">Coiled coil</keyword>
<dbReference type="InterPro" id="IPR018760">
    <property type="entry name" value="DUF2326"/>
</dbReference>